<accession>A0ACC6PHH8</accession>
<dbReference type="EMBL" id="JBBKAR010000052">
    <property type="protein sequence ID" value="MEJ8306258.1"/>
    <property type="molecule type" value="Genomic_DNA"/>
</dbReference>
<organism evidence="1 2">
    <name type="scientific">Saccharibacillus sacchari</name>
    <dbReference type="NCBI Taxonomy" id="456493"/>
    <lineage>
        <taxon>Bacteria</taxon>
        <taxon>Bacillati</taxon>
        <taxon>Bacillota</taxon>
        <taxon>Bacilli</taxon>
        <taxon>Bacillales</taxon>
        <taxon>Paenibacillaceae</taxon>
        <taxon>Saccharibacillus</taxon>
    </lineage>
</organism>
<dbReference type="Proteomes" id="UP001380953">
    <property type="component" value="Unassembled WGS sequence"/>
</dbReference>
<comment type="caution">
    <text evidence="1">The sequence shown here is derived from an EMBL/GenBank/DDBJ whole genome shotgun (WGS) entry which is preliminary data.</text>
</comment>
<evidence type="ECO:0000313" key="1">
    <source>
        <dbReference type="EMBL" id="MEJ8306258.1"/>
    </source>
</evidence>
<keyword evidence="2" id="KW-1185">Reference proteome</keyword>
<name>A0ACC6PHH8_9BACL</name>
<reference evidence="1" key="1">
    <citation type="submission" date="2024-03" db="EMBL/GenBank/DDBJ databases">
        <title>Whole genome sequecning of epiphytes from Marcgravia umbellata leaves.</title>
        <authorList>
            <person name="Kumar G."/>
            <person name="Savka M.A."/>
        </authorList>
    </citation>
    <scope>NUCLEOTIDE SEQUENCE</scope>
    <source>
        <strain evidence="1">RIT_BL5</strain>
    </source>
</reference>
<protein>
    <submittedName>
        <fullName evidence="1">Cupin domain-containing protein</fullName>
    </submittedName>
</protein>
<proteinExistence type="predicted"/>
<gene>
    <name evidence="1" type="ORF">WKI47_20330</name>
</gene>
<evidence type="ECO:0000313" key="2">
    <source>
        <dbReference type="Proteomes" id="UP001380953"/>
    </source>
</evidence>
<sequence length="171" mass="19161">METKRAAHYFYFKDDGIIPNNPDLPVILYPGALEDKPEWSESVFNGNGWRNSWENGIFNYHHYHTNTHEVLGVTHGTLLVLVGGENGSSFDLKAGDVIVLPAGTGHKRILASDDFRVVGAYPEGMDYNMRSENDGKYEQAHAEIAKVPLPRTDPVHGDNGPLHKYWNIESN</sequence>